<dbReference type="GeneID" id="24844608"/>
<evidence type="ECO:0000313" key="2">
    <source>
        <dbReference type="Proteomes" id="UP000033033"/>
    </source>
</evidence>
<dbReference type="RefSeq" id="WP_048155205.1">
    <property type="nucleotide sequence ID" value="NZ_CP009528.1"/>
</dbReference>
<accession>A0A0E3QUU1</accession>
<sequence>MQLNDSSVVSDWLRFLDYDLERDHDMWQNRKTLVLDSIEVLNYIRENSSSNVEIISDSRIQSLFDLCQLPCRNDYYSRFLKFDSRFYNNENNWWLDCWQTIRMKNLLHKFNIINLNEYLLENSDGEYFAKKFPNFFNYSRKEKASVPLAAFSYLECIRLILNTDKILDTTHLDEIKSFLKLLYEKNNGKLKYFKRSNEIRANSLNLIRCLQKKYSDPEYNDIYSSIKKVLKDMIEVNKWDQYSFTWCTFFLFGLDKDILLQTKSKIPNDFFVESNWISGANHTRKPRYALLALLDKLRNSQYFELIKPNPIVYTPYNKLKHNSETLLVIDKAIQSFKQVKDIQQKIRDENYNENYFRDLLRVALSSNKSDDVEYIEKEAFLSSGRTTDLLAVRREGYDIPIEVKILWRFNGESYEPITEIIEQLTDGNFGVIVVINAHNNPTYKRKYTGFEGWKYFIKDHNTYIDGTIREKDDYYGQLKSNSVYSEHMSSIGDRQKVVTLLSIMIDLSEYIRSSHLK</sequence>
<dbReference type="PATRIC" id="fig|1434108.4.peg.1698"/>
<name>A0A0E3QUU1_METBA</name>
<reference evidence="1 2" key="1">
    <citation type="submission" date="2014-07" db="EMBL/GenBank/DDBJ databases">
        <title>Methanogenic archaea and the global carbon cycle.</title>
        <authorList>
            <person name="Henriksen J.R."/>
            <person name="Luke J."/>
            <person name="Reinhart S."/>
            <person name="Benedict M.N."/>
            <person name="Youngblut N.D."/>
            <person name="Metcalf M.E."/>
            <person name="Whitaker R.J."/>
            <person name="Metcalf W.W."/>
        </authorList>
    </citation>
    <scope>NUCLEOTIDE SEQUENCE [LARGE SCALE GENOMIC DNA]</scope>
    <source>
        <strain evidence="1 2">MS</strain>
    </source>
</reference>
<evidence type="ECO:0000313" key="1">
    <source>
        <dbReference type="EMBL" id="AKB54368.1"/>
    </source>
</evidence>
<keyword evidence="2" id="KW-1185">Reference proteome</keyword>
<proteinExistence type="predicted"/>
<gene>
    <name evidence="1" type="ORF">MSBRM_1370</name>
</gene>
<dbReference type="KEGG" id="mby:MSBRM_1370"/>
<dbReference type="HOGENOM" id="CLU_526415_0_0_2"/>
<protein>
    <submittedName>
        <fullName evidence="1">Uncharacterized protein</fullName>
    </submittedName>
</protein>
<organism evidence="1 2">
    <name type="scientific">Methanosarcina barkeri MS</name>
    <dbReference type="NCBI Taxonomy" id="1434108"/>
    <lineage>
        <taxon>Archaea</taxon>
        <taxon>Methanobacteriati</taxon>
        <taxon>Methanobacteriota</taxon>
        <taxon>Stenosarchaea group</taxon>
        <taxon>Methanomicrobia</taxon>
        <taxon>Methanosarcinales</taxon>
        <taxon>Methanosarcinaceae</taxon>
        <taxon>Methanosarcina</taxon>
    </lineage>
</organism>
<dbReference type="AlphaFoldDB" id="A0A0E3QUU1"/>
<dbReference type="Proteomes" id="UP000033033">
    <property type="component" value="Chromosome"/>
</dbReference>
<dbReference type="EMBL" id="CP009528">
    <property type="protein sequence ID" value="AKB54368.1"/>
    <property type="molecule type" value="Genomic_DNA"/>
</dbReference>